<proteinExistence type="inferred from homology"/>
<keyword evidence="3 6" id="KW-0808">Transferase</keyword>
<dbReference type="InterPro" id="IPR001525">
    <property type="entry name" value="C5_MeTfrase"/>
</dbReference>
<evidence type="ECO:0000256" key="4">
    <source>
        <dbReference type="ARBA" id="ARBA00022691"/>
    </source>
</evidence>
<gene>
    <name evidence="7" type="ORF">COY10_01245</name>
</gene>
<comment type="similarity">
    <text evidence="6">Belongs to the class I-like SAM-binding methyltransferase superfamily. C5-methyltransferase family.</text>
</comment>
<dbReference type="PANTHER" id="PTHR10629:SF52">
    <property type="entry name" value="DNA (CYTOSINE-5)-METHYLTRANSFERASE 1"/>
    <property type="match status" value="1"/>
</dbReference>
<dbReference type="Gene3D" id="3.90.120.10">
    <property type="entry name" value="DNA Methylase, subunit A, domain 2"/>
    <property type="match status" value="1"/>
</dbReference>
<dbReference type="EC" id="2.1.1.37" evidence="1"/>
<evidence type="ECO:0000313" key="7">
    <source>
        <dbReference type="EMBL" id="PIZ69573.1"/>
    </source>
</evidence>
<dbReference type="Gene3D" id="3.40.50.150">
    <property type="entry name" value="Vaccinia Virus protein VP39"/>
    <property type="match status" value="1"/>
</dbReference>
<dbReference type="GO" id="GO:0003886">
    <property type="term" value="F:DNA (cytosine-5-)-methyltransferase activity"/>
    <property type="evidence" value="ECO:0007669"/>
    <property type="project" value="UniProtKB-EC"/>
</dbReference>
<comment type="caution">
    <text evidence="6">Lacks conserved residue(s) required for the propagation of feature annotation.</text>
</comment>
<dbReference type="SUPFAM" id="SSF53335">
    <property type="entry name" value="S-adenosyl-L-methionine-dependent methyltransferases"/>
    <property type="match status" value="1"/>
</dbReference>
<dbReference type="PROSITE" id="PS51679">
    <property type="entry name" value="SAM_MT_C5"/>
    <property type="match status" value="1"/>
</dbReference>
<accession>A0A2M7UEB7</accession>
<organism evidence="7 8">
    <name type="scientific">Candidatus Portnoybacteria bacterium CG_4_10_14_0_2_um_filter_43_36</name>
    <dbReference type="NCBI Taxonomy" id="1974798"/>
    <lineage>
        <taxon>Bacteria</taxon>
        <taxon>Candidatus Portnoyibacteriota</taxon>
    </lineage>
</organism>
<feature type="non-terminal residue" evidence="7">
    <location>
        <position position="1"/>
    </location>
</feature>
<evidence type="ECO:0000256" key="2">
    <source>
        <dbReference type="ARBA" id="ARBA00022603"/>
    </source>
</evidence>
<dbReference type="GO" id="GO:0032259">
    <property type="term" value="P:methylation"/>
    <property type="evidence" value="ECO:0007669"/>
    <property type="project" value="UniProtKB-KW"/>
</dbReference>
<dbReference type="Proteomes" id="UP000231688">
    <property type="component" value="Unassembled WGS sequence"/>
</dbReference>
<dbReference type="InterPro" id="IPR029063">
    <property type="entry name" value="SAM-dependent_MTases_sf"/>
</dbReference>
<evidence type="ECO:0000256" key="3">
    <source>
        <dbReference type="ARBA" id="ARBA00022679"/>
    </source>
</evidence>
<protein>
    <recommendedName>
        <fullName evidence="1">DNA (cytosine-5-)-methyltransferase</fullName>
        <ecNumber evidence="1">2.1.1.37</ecNumber>
    </recommendedName>
</protein>
<evidence type="ECO:0000313" key="8">
    <source>
        <dbReference type="Proteomes" id="UP000231688"/>
    </source>
</evidence>
<reference evidence="8" key="1">
    <citation type="submission" date="2017-09" db="EMBL/GenBank/DDBJ databases">
        <title>Depth-based differentiation of microbial function through sediment-hosted aquifers and enrichment of novel symbionts in the deep terrestrial subsurface.</title>
        <authorList>
            <person name="Probst A.J."/>
            <person name="Ladd B."/>
            <person name="Jarett J.K."/>
            <person name="Geller-Mcgrath D.E."/>
            <person name="Sieber C.M.K."/>
            <person name="Emerson J.B."/>
            <person name="Anantharaman K."/>
            <person name="Thomas B.C."/>
            <person name="Malmstrom R."/>
            <person name="Stieglmeier M."/>
            <person name="Klingl A."/>
            <person name="Woyke T."/>
            <person name="Ryan C.M."/>
            <person name="Banfield J.F."/>
        </authorList>
    </citation>
    <scope>NUCLEOTIDE SEQUENCE [LARGE SCALE GENOMIC DNA]</scope>
</reference>
<evidence type="ECO:0000256" key="6">
    <source>
        <dbReference type="PROSITE-ProRule" id="PRU01016"/>
    </source>
</evidence>
<dbReference type="PANTHER" id="PTHR10629">
    <property type="entry name" value="CYTOSINE-SPECIFIC METHYLTRANSFERASE"/>
    <property type="match status" value="1"/>
</dbReference>
<name>A0A2M7UEB7_9BACT</name>
<evidence type="ECO:0000256" key="5">
    <source>
        <dbReference type="ARBA" id="ARBA00022747"/>
    </source>
</evidence>
<sequence length="248" mass="27329">IAENVSGLQSANNGSAFTKILEDLENAGEGYRLTTHLYKFEEYGVPQTRHRVVIIGIRKDLGLEFKVPAPTTAGNYVSAKSAIENPPIPKNAPNNEITAQAKIVVERLKHIPPGENVWYEGIPDHLKLNVKGARMSQIYKRLHPDKPSYTITGSGGGGTHGYHWSENRALTNRERARIQTFPDDFIFEGSKESARKQIGMAVPPRGAKIIIEAVLKTFAGVPYDWIYPKLTNGNGSGNGNGQNCLFDF</sequence>
<dbReference type="GO" id="GO:0003677">
    <property type="term" value="F:DNA binding"/>
    <property type="evidence" value="ECO:0007669"/>
    <property type="project" value="TreeGrafter"/>
</dbReference>
<dbReference type="GO" id="GO:0009307">
    <property type="term" value="P:DNA restriction-modification system"/>
    <property type="evidence" value="ECO:0007669"/>
    <property type="project" value="UniProtKB-KW"/>
</dbReference>
<keyword evidence="5" id="KW-0680">Restriction system</keyword>
<dbReference type="EMBL" id="PFOH01000031">
    <property type="protein sequence ID" value="PIZ69573.1"/>
    <property type="molecule type" value="Genomic_DNA"/>
</dbReference>
<dbReference type="GO" id="GO:0044027">
    <property type="term" value="P:negative regulation of gene expression via chromosomal CpG island methylation"/>
    <property type="evidence" value="ECO:0007669"/>
    <property type="project" value="TreeGrafter"/>
</dbReference>
<dbReference type="Pfam" id="PF00145">
    <property type="entry name" value="DNA_methylase"/>
    <property type="match status" value="1"/>
</dbReference>
<comment type="caution">
    <text evidence="7">The sequence shown here is derived from an EMBL/GenBank/DDBJ whole genome shotgun (WGS) entry which is preliminary data.</text>
</comment>
<dbReference type="AlphaFoldDB" id="A0A2M7UEB7"/>
<dbReference type="InterPro" id="IPR050390">
    <property type="entry name" value="C5-Methyltransferase"/>
</dbReference>
<evidence type="ECO:0000256" key="1">
    <source>
        <dbReference type="ARBA" id="ARBA00011975"/>
    </source>
</evidence>
<keyword evidence="2 6" id="KW-0489">Methyltransferase</keyword>
<keyword evidence="4 6" id="KW-0949">S-adenosyl-L-methionine</keyword>